<organism evidence="5 6">
    <name type="scientific">Saccharothrix ecbatanensis</name>
    <dbReference type="NCBI Taxonomy" id="1105145"/>
    <lineage>
        <taxon>Bacteria</taxon>
        <taxon>Bacillati</taxon>
        <taxon>Actinomycetota</taxon>
        <taxon>Actinomycetes</taxon>
        <taxon>Pseudonocardiales</taxon>
        <taxon>Pseudonocardiaceae</taxon>
        <taxon>Saccharothrix</taxon>
    </lineage>
</organism>
<feature type="domain" description="Ketosynthase family 3 (KS3)" evidence="4">
    <location>
        <begin position="1"/>
        <end position="377"/>
    </location>
</feature>
<evidence type="ECO:0000313" key="5">
    <source>
        <dbReference type="EMBL" id="MBB5800880.1"/>
    </source>
</evidence>
<dbReference type="InterPro" id="IPR000794">
    <property type="entry name" value="Beta-ketoacyl_synthase"/>
</dbReference>
<dbReference type="SMART" id="SM00825">
    <property type="entry name" value="PKS_KS"/>
    <property type="match status" value="1"/>
</dbReference>
<dbReference type="RefSeq" id="WP_312868297.1">
    <property type="nucleotide sequence ID" value="NZ_JACHMO010000001.1"/>
</dbReference>
<dbReference type="InterPro" id="IPR014030">
    <property type="entry name" value="Ketoacyl_synth_N"/>
</dbReference>
<dbReference type="GO" id="GO:0004315">
    <property type="term" value="F:3-oxoacyl-[acyl-carrier-protein] synthase activity"/>
    <property type="evidence" value="ECO:0007669"/>
    <property type="project" value="UniProtKB-EC"/>
</dbReference>
<dbReference type="EC" id="2.3.1.179" evidence="5"/>
<dbReference type="SUPFAM" id="SSF53901">
    <property type="entry name" value="Thiolase-like"/>
    <property type="match status" value="2"/>
</dbReference>
<evidence type="ECO:0000256" key="3">
    <source>
        <dbReference type="RuleBase" id="RU003694"/>
    </source>
</evidence>
<evidence type="ECO:0000259" key="4">
    <source>
        <dbReference type="PROSITE" id="PS52004"/>
    </source>
</evidence>
<sequence length="379" mass="40136">MSKRWAIAGVGALSSVGRTAEEMFDNLCAGKTGLGPLRAFTPEWYTAQHLHEIDDLDAYPDVEGRATRFLLDAIGQALDDAGMPHDLAGVPVLVGTGLRELRSVELWARGQTKADERRLHFGAALRERFGADDTHTFSNACSASLYALSLAVDLLDSGEHDTVVVAGTDSITESMFGVLDRLQSVPPERLRPFDVNRKGTILGEGASAIVLRREPAGSGQVRGWLRGVAINCDAFHATAPEAGSIAEVIRNAHSAAAVRPDEVDLVLLHGTGTMANDTGEATAMAEVFGTEVKHPVMTAMKSMTGHTSGASGLHSLIMALTSIAQDRVSPTLHLEDQIPVAADFRIATREHVGEGPMVAQVNGFGFGGVNAVAIVEGTR</sequence>
<dbReference type="InterPro" id="IPR014031">
    <property type="entry name" value="Ketoacyl_synth_C"/>
</dbReference>
<dbReference type="GO" id="GO:0006633">
    <property type="term" value="P:fatty acid biosynthetic process"/>
    <property type="evidence" value="ECO:0007669"/>
    <property type="project" value="TreeGrafter"/>
</dbReference>
<proteinExistence type="inferred from homology"/>
<evidence type="ECO:0000256" key="1">
    <source>
        <dbReference type="ARBA" id="ARBA00008467"/>
    </source>
</evidence>
<comment type="caution">
    <text evidence="5">The sequence shown here is derived from an EMBL/GenBank/DDBJ whole genome shotgun (WGS) entry which is preliminary data.</text>
</comment>
<comment type="similarity">
    <text evidence="1 3">Belongs to the thiolase-like superfamily. Beta-ketoacyl-ACP synthases family.</text>
</comment>
<evidence type="ECO:0000256" key="2">
    <source>
        <dbReference type="ARBA" id="ARBA00022679"/>
    </source>
</evidence>
<dbReference type="Pfam" id="PF00109">
    <property type="entry name" value="ketoacyl-synt"/>
    <property type="match status" value="1"/>
</dbReference>
<dbReference type="PANTHER" id="PTHR11712">
    <property type="entry name" value="POLYKETIDE SYNTHASE-RELATED"/>
    <property type="match status" value="1"/>
</dbReference>
<dbReference type="InterPro" id="IPR016039">
    <property type="entry name" value="Thiolase-like"/>
</dbReference>
<reference evidence="5 6" key="1">
    <citation type="submission" date="2020-08" db="EMBL/GenBank/DDBJ databases">
        <title>Sequencing the genomes of 1000 actinobacteria strains.</title>
        <authorList>
            <person name="Klenk H.-P."/>
        </authorList>
    </citation>
    <scope>NUCLEOTIDE SEQUENCE [LARGE SCALE GENOMIC DNA]</scope>
    <source>
        <strain evidence="5 6">DSM 45486</strain>
    </source>
</reference>
<keyword evidence="5" id="KW-0012">Acyltransferase</keyword>
<keyword evidence="6" id="KW-1185">Reference proteome</keyword>
<dbReference type="GO" id="GO:0005829">
    <property type="term" value="C:cytosol"/>
    <property type="evidence" value="ECO:0007669"/>
    <property type="project" value="TreeGrafter"/>
</dbReference>
<gene>
    <name evidence="5" type="ORF">F4560_000648</name>
</gene>
<dbReference type="EMBL" id="JACHMO010000001">
    <property type="protein sequence ID" value="MBB5800880.1"/>
    <property type="molecule type" value="Genomic_DNA"/>
</dbReference>
<dbReference type="PANTHER" id="PTHR11712:SF336">
    <property type="entry name" value="3-OXOACYL-[ACYL-CARRIER-PROTEIN] SYNTHASE, MITOCHONDRIAL"/>
    <property type="match status" value="1"/>
</dbReference>
<dbReference type="Gene3D" id="3.40.47.10">
    <property type="match status" value="1"/>
</dbReference>
<dbReference type="PROSITE" id="PS52004">
    <property type="entry name" value="KS3_2"/>
    <property type="match status" value="1"/>
</dbReference>
<accession>A0A7W9HEU5</accession>
<protein>
    <submittedName>
        <fullName evidence="5">3-oxoacyl-[acyl-carrier-protein] synthase II</fullName>
        <ecNumber evidence="5">2.3.1.179</ecNumber>
    </submittedName>
</protein>
<dbReference type="AlphaFoldDB" id="A0A7W9HEU5"/>
<dbReference type="InterPro" id="IPR020841">
    <property type="entry name" value="PKS_Beta-ketoAc_synthase_dom"/>
</dbReference>
<name>A0A7W9HEU5_9PSEU</name>
<dbReference type="Pfam" id="PF02801">
    <property type="entry name" value="Ketoacyl-synt_C"/>
    <property type="match status" value="1"/>
</dbReference>
<keyword evidence="2 3" id="KW-0808">Transferase</keyword>
<dbReference type="Proteomes" id="UP000552097">
    <property type="component" value="Unassembled WGS sequence"/>
</dbReference>
<evidence type="ECO:0000313" key="6">
    <source>
        <dbReference type="Proteomes" id="UP000552097"/>
    </source>
</evidence>